<feature type="region of interest" description="Disordered" evidence="1">
    <location>
        <begin position="1"/>
        <end position="42"/>
    </location>
</feature>
<comment type="caution">
    <text evidence="2">The sequence shown here is derived from an EMBL/GenBank/DDBJ whole genome shotgun (WGS) entry which is preliminary data.</text>
</comment>
<evidence type="ECO:0000313" key="3">
    <source>
        <dbReference type="Proteomes" id="UP001552527"/>
    </source>
</evidence>
<proteinExistence type="predicted"/>
<gene>
    <name evidence="2" type="ORF">AB0K95_22280</name>
</gene>
<sequence>MSTPRRSSGSSCRFVLAGSSSSSPPPDSSVRVANSEKPLTGS</sequence>
<organism evidence="2 3">
    <name type="scientific">Streptomyces werraensis</name>
    <dbReference type="NCBI Taxonomy" id="68284"/>
    <lineage>
        <taxon>Bacteria</taxon>
        <taxon>Bacillati</taxon>
        <taxon>Actinomycetota</taxon>
        <taxon>Actinomycetes</taxon>
        <taxon>Kitasatosporales</taxon>
        <taxon>Streptomycetaceae</taxon>
        <taxon>Streptomyces</taxon>
    </lineage>
</organism>
<dbReference type="Proteomes" id="UP001552527">
    <property type="component" value="Unassembled WGS sequence"/>
</dbReference>
<evidence type="ECO:0000313" key="2">
    <source>
        <dbReference type="EMBL" id="MEV5247972.1"/>
    </source>
</evidence>
<keyword evidence="3" id="KW-1185">Reference proteome</keyword>
<accession>A0ABV3JJ63</accession>
<protein>
    <submittedName>
        <fullName evidence="2">Uncharacterized protein</fullName>
    </submittedName>
</protein>
<name>A0ABV3JJ63_9ACTN</name>
<feature type="compositionally biased region" description="Polar residues" evidence="1">
    <location>
        <begin position="1"/>
        <end position="11"/>
    </location>
</feature>
<reference evidence="2 3" key="1">
    <citation type="submission" date="2024-06" db="EMBL/GenBank/DDBJ databases">
        <title>The Natural Products Discovery Center: Release of the First 8490 Sequenced Strains for Exploring Actinobacteria Biosynthetic Diversity.</title>
        <authorList>
            <person name="Kalkreuter E."/>
            <person name="Kautsar S.A."/>
            <person name="Yang D."/>
            <person name="Bader C.D."/>
            <person name="Teijaro C.N."/>
            <person name="Fluegel L."/>
            <person name="Davis C.M."/>
            <person name="Simpson J.R."/>
            <person name="Lauterbach L."/>
            <person name="Steele A.D."/>
            <person name="Gui C."/>
            <person name="Meng S."/>
            <person name="Li G."/>
            <person name="Viehrig K."/>
            <person name="Ye F."/>
            <person name="Su P."/>
            <person name="Kiefer A.F."/>
            <person name="Nichols A."/>
            <person name="Cepeda A.J."/>
            <person name="Yan W."/>
            <person name="Fan B."/>
            <person name="Jiang Y."/>
            <person name="Adhikari A."/>
            <person name="Zheng C.-J."/>
            <person name="Schuster L."/>
            <person name="Cowan T.M."/>
            <person name="Smanski M.J."/>
            <person name="Chevrette M.G."/>
            <person name="De Carvalho L.P.S."/>
            <person name="Shen B."/>
        </authorList>
    </citation>
    <scope>NUCLEOTIDE SEQUENCE [LARGE SCALE GENOMIC DNA]</scope>
    <source>
        <strain evidence="2 3">NPDC052768</strain>
    </source>
</reference>
<evidence type="ECO:0000256" key="1">
    <source>
        <dbReference type="SAM" id="MobiDB-lite"/>
    </source>
</evidence>
<dbReference type="RefSeq" id="WP_364024266.1">
    <property type="nucleotide sequence ID" value="NZ_JBFATD010000006.1"/>
</dbReference>
<dbReference type="EMBL" id="JBFATE010000009">
    <property type="protein sequence ID" value="MEV5247972.1"/>
    <property type="molecule type" value="Genomic_DNA"/>
</dbReference>